<comment type="caution">
    <text evidence="2">The sequence shown here is derived from an EMBL/GenBank/DDBJ whole genome shotgun (WGS) entry which is preliminary data.</text>
</comment>
<evidence type="ECO:0000256" key="1">
    <source>
        <dbReference type="PROSITE-ProRule" id="PRU00339"/>
    </source>
</evidence>
<name>A0A1L9BGU7_9BACT</name>
<dbReference type="InterPro" id="IPR011990">
    <property type="entry name" value="TPR-like_helical_dom_sf"/>
</dbReference>
<dbReference type="PROSITE" id="PS50005">
    <property type="entry name" value="TPR"/>
    <property type="match status" value="1"/>
</dbReference>
<protein>
    <submittedName>
        <fullName evidence="2">Uncharacterized protein</fullName>
    </submittedName>
</protein>
<evidence type="ECO:0000313" key="3">
    <source>
        <dbReference type="Proteomes" id="UP000182229"/>
    </source>
</evidence>
<dbReference type="AlphaFoldDB" id="A0A1L9BGU7"/>
<gene>
    <name evidence="2" type="ORF">BON30_11550</name>
</gene>
<keyword evidence="3" id="KW-1185">Reference proteome</keyword>
<accession>A0A1L9BGU7</accession>
<evidence type="ECO:0000313" key="2">
    <source>
        <dbReference type="EMBL" id="OJH41480.1"/>
    </source>
</evidence>
<proteinExistence type="predicted"/>
<reference evidence="2 3" key="2">
    <citation type="submission" date="2016-12" db="EMBL/GenBank/DDBJ databases">
        <title>Draft Genome Sequence of Cystobacter ferrugineus Strain Cbfe23.</title>
        <authorList>
            <person name="Akbar S."/>
            <person name="Dowd S.E."/>
            <person name="Stevens D.C."/>
        </authorList>
    </citation>
    <scope>NUCLEOTIDE SEQUENCE [LARGE SCALE GENOMIC DNA]</scope>
    <source>
        <strain evidence="2 3">Cbfe23</strain>
    </source>
</reference>
<dbReference type="Proteomes" id="UP000182229">
    <property type="component" value="Unassembled WGS sequence"/>
</dbReference>
<sequence>MRAALGSGATMLALKGQRSAGKSAAAAKLARVLAEERKQPVVFISIPRNGDDAAAVALLHAASQLNDLAPQVLPEIKSPKRAWSQKLELVAETLARQPGTVLVFDNPRLELPRGFPQTLFALEAYELTQKLLGVRDLQKVVTASSSAPLVDATEVVLPTRCIASEVLQPKRWNGLGAYAERLLNAGGEQWNEYSPFELRLAVALVVKGVDPAEVLANGWHYRELVRRLLSAWAGPEQLKKVIGRLSLLREPFDETFLRMAGAEQLEQQSATILRQALLFKENGRWVLHDLLAREARDHNWLTRQEIIEAHRQAAHYHQTRFEKARNTEDLSIALRQEMECVYHLTEAGDAETLFSEKFSIFFSEQYDALGKSLSLKERYPEAVRAYERALEHNSGDWYAHHYLAYNLDILATEPQRVEDEYREALALRSDQVWFHGRLICFLITTGRLLDAKKAWGTALAKLIPGEPGERGWIYDELHRQVAWLLLHRGQLEFAERVLADVPSSVQETAPWYRNFIRFMRVLQEAEENKLVFPPFIPVEQRWHGPHLILDPADAARIEDWYPGRIASVDARGVHIRIAKRDPQTGHERYGWRDLTMEQFHRLSSHAASLKLPAGTFVELVVLRPVTGKRAPQELILSHTGSRKEDFSLGPAIFPPPDRYILSAFTSSTT</sequence>
<keyword evidence="1" id="KW-0802">TPR repeat</keyword>
<organism evidence="2 3">
    <name type="scientific">Cystobacter ferrugineus</name>
    <dbReference type="NCBI Taxonomy" id="83449"/>
    <lineage>
        <taxon>Bacteria</taxon>
        <taxon>Pseudomonadati</taxon>
        <taxon>Myxococcota</taxon>
        <taxon>Myxococcia</taxon>
        <taxon>Myxococcales</taxon>
        <taxon>Cystobacterineae</taxon>
        <taxon>Archangiaceae</taxon>
        <taxon>Cystobacter</taxon>
    </lineage>
</organism>
<feature type="repeat" description="TPR" evidence="1">
    <location>
        <begin position="363"/>
        <end position="396"/>
    </location>
</feature>
<dbReference type="Gene3D" id="1.25.40.10">
    <property type="entry name" value="Tetratricopeptide repeat domain"/>
    <property type="match status" value="1"/>
</dbReference>
<dbReference type="SUPFAM" id="SSF48452">
    <property type="entry name" value="TPR-like"/>
    <property type="match status" value="1"/>
</dbReference>
<dbReference type="InterPro" id="IPR019734">
    <property type="entry name" value="TPR_rpt"/>
</dbReference>
<dbReference type="EMBL" id="MPIN01000002">
    <property type="protein sequence ID" value="OJH41480.1"/>
    <property type="molecule type" value="Genomic_DNA"/>
</dbReference>
<reference evidence="3" key="1">
    <citation type="submission" date="2016-11" db="EMBL/GenBank/DDBJ databases">
        <authorList>
            <person name="Shukria A."/>
            <person name="Stevens D.C."/>
        </authorList>
    </citation>
    <scope>NUCLEOTIDE SEQUENCE [LARGE SCALE GENOMIC DNA]</scope>
    <source>
        <strain evidence="3">Cbfe23</strain>
    </source>
</reference>